<keyword evidence="3" id="KW-1185">Reference proteome</keyword>
<organism evidence="2 3">
    <name type="scientific">Agromyces protaetiae</name>
    <dbReference type="NCBI Taxonomy" id="2509455"/>
    <lineage>
        <taxon>Bacteria</taxon>
        <taxon>Bacillati</taxon>
        <taxon>Actinomycetota</taxon>
        <taxon>Actinomycetes</taxon>
        <taxon>Micrococcales</taxon>
        <taxon>Microbacteriaceae</taxon>
        <taxon>Agromyces</taxon>
    </lineage>
</organism>
<dbReference type="RefSeq" id="WP_129189454.1">
    <property type="nucleotide sequence ID" value="NZ_CP035491.1"/>
</dbReference>
<proteinExistence type="predicted"/>
<dbReference type="Proteomes" id="UP000291259">
    <property type="component" value="Chromosome"/>
</dbReference>
<dbReference type="EMBL" id="CP035491">
    <property type="protein sequence ID" value="QAY72829.1"/>
    <property type="molecule type" value="Genomic_DNA"/>
</dbReference>
<reference evidence="2 3" key="1">
    <citation type="submission" date="2019-01" db="EMBL/GenBank/DDBJ databases">
        <title>Genome sequencing of strain FW100M-8.</title>
        <authorList>
            <person name="Heo J."/>
            <person name="Kim S.-J."/>
            <person name="Kim J.-S."/>
            <person name="Hong S.-B."/>
            <person name="Kwon S.-W."/>
        </authorList>
    </citation>
    <scope>NUCLEOTIDE SEQUENCE [LARGE SCALE GENOMIC DNA]</scope>
    <source>
        <strain evidence="2 3">FW100M-8</strain>
    </source>
</reference>
<dbReference type="AlphaFoldDB" id="A0A4P6FEP1"/>
<evidence type="ECO:0000313" key="2">
    <source>
        <dbReference type="EMBL" id="QAY72829.1"/>
    </source>
</evidence>
<sequence length="72" mass="7841">MAGLDDITKKAQDFIEENKDKVEEVLKSEQAEDISDKIIGSVADAANKVTGGKFADQIDDVRENIDKSIGTE</sequence>
<protein>
    <submittedName>
        <fullName evidence="2">Antitoxin</fullName>
    </submittedName>
</protein>
<feature type="coiled-coil region" evidence="1">
    <location>
        <begin position="4"/>
        <end position="32"/>
    </location>
</feature>
<keyword evidence="1" id="KW-0175">Coiled coil</keyword>
<dbReference type="Pfam" id="PF14013">
    <property type="entry name" value="MT0933_antitox"/>
    <property type="match status" value="1"/>
</dbReference>
<evidence type="ECO:0000256" key="1">
    <source>
        <dbReference type="SAM" id="Coils"/>
    </source>
</evidence>
<accession>A0A4P6FEP1</accession>
<name>A0A4P6FEP1_9MICO</name>
<dbReference type="OrthoDB" id="3267972at2"/>
<gene>
    <name evidence="2" type="ORF">ET445_05200</name>
</gene>
<dbReference type="KEGG" id="agf:ET445_05200"/>
<evidence type="ECO:0000313" key="3">
    <source>
        <dbReference type="Proteomes" id="UP000291259"/>
    </source>
</evidence>
<dbReference type="InterPro" id="IPR028037">
    <property type="entry name" value="Antitoxin_Rv0909/MT0933"/>
</dbReference>